<sequence>MIKTAIAALAAAPLFAGAAMAGPYVESKTTGGLTDGDWTATQTELRIGYEETVGNGVKLYGEVGPGYEWNNGGADEAVAVGEIGVHAPLADNLSLKAKVTGEYGDRSDVFALGGELKVRYAF</sequence>
<organism evidence="1 2">
    <name type="scientific">Synechococcus phage S-SZBM1</name>
    <dbReference type="NCBI Taxonomy" id="2926475"/>
    <lineage>
        <taxon>Viruses</taxon>
        <taxon>Duplodnaviria</taxon>
        <taxon>Heunggongvirae</taxon>
        <taxon>Uroviricota</taxon>
        <taxon>Caudoviricetes</taxon>
        <taxon>Pantevenvirales</taxon>
        <taxon>Kyanoviridae</taxon>
        <taxon>Shenzhenivirus</taxon>
        <taxon>Shenzhenivirus sszbm1</taxon>
    </lineage>
</organism>
<keyword evidence="2" id="KW-1185">Reference proteome</keyword>
<evidence type="ECO:0000313" key="1">
    <source>
        <dbReference type="EMBL" id="UNH61207.1"/>
    </source>
</evidence>
<reference evidence="1" key="1">
    <citation type="submission" date="2021-11" db="EMBL/GenBank/DDBJ databases">
        <authorList>
            <person name="Rong C."/>
            <person name="Yang Y."/>
            <person name="Li S."/>
            <person name="Zhou K."/>
            <person name="Xu Y."/>
            <person name="Zhang R."/>
            <person name="Zhang Y."/>
        </authorList>
    </citation>
    <scope>NUCLEOTIDE SEQUENCE</scope>
</reference>
<protein>
    <submittedName>
        <fullName evidence="1">DUF680 domain-containing protein</fullName>
    </submittedName>
</protein>
<proteinExistence type="predicted"/>
<name>A0AC61TSK0_9CAUD</name>
<gene>
    <name evidence="1" type="ORF">SSZBM1_90</name>
</gene>
<evidence type="ECO:0000313" key="2">
    <source>
        <dbReference type="Proteomes" id="UP000829362"/>
    </source>
</evidence>
<accession>A0AC61TSK0</accession>
<dbReference type="Proteomes" id="UP000829362">
    <property type="component" value="Segment"/>
</dbReference>
<dbReference type="EMBL" id="OL473597">
    <property type="protein sequence ID" value="UNH61207.1"/>
    <property type="molecule type" value="Genomic_DNA"/>
</dbReference>